<dbReference type="InterPro" id="IPR020846">
    <property type="entry name" value="MFS_dom"/>
</dbReference>
<feature type="transmembrane region" description="Helical" evidence="7">
    <location>
        <begin position="448"/>
        <end position="469"/>
    </location>
</feature>
<feature type="transmembrane region" description="Helical" evidence="7">
    <location>
        <begin position="234"/>
        <end position="258"/>
    </location>
</feature>
<feature type="domain" description="Major facilitator superfamily (MFS) profile" evidence="8">
    <location>
        <begin position="97"/>
        <end position="596"/>
    </location>
</feature>
<proteinExistence type="predicted"/>
<evidence type="ECO:0000256" key="3">
    <source>
        <dbReference type="ARBA" id="ARBA00022692"/>
    </source>
</evidence>
<accession>A0A2K1QXX6</accession>
<evidence type="ECO:0000313" key="10">
    <source>
        <dbReference type="Proteomes" id="UP000243797"/>
    </source>
</evidence>
<feature type="transmembrane region" description="Helical" evidence="7">
    <location>
        <begin position="294"/>
        <end position="313"/>
    </location>
</feature>
<evidence type="ECO:0000256" key="2">
    <source>
        <dbReference type="ARBA" id="ARBA00022448"/>
    </source>
</evidence>
<feature type="region of interest" description="Disordered" evidence="6">
    <location>
        <begin position="1"/>
        <end position="33"/>
    </location>
</feature>
<evidence type="ECO:0000256" key="6">
    <source>
        <dbReference type="SAM" id="MobiDB-lite"/>
    </source>
</evidence>
<dbReference type="GO" id="GO:0022857">
    <property type="term" value="F:transmembrane transporter activity"/>
    <property type="evidence" value="ECO:0007669"/>
    <property type="project" value="InterPro"/>
</dbReference>
<feature type="transmembrane region" description="Helical" evidence="7">
    <location>
        <begin position="95"/>
        <end position="116"/>
    </location>
</feature>
<reference evidence="9 10" key="1">
    <citation type="submission" date="2017-06" db="EMBL/GenBank/DDBJ databases">
        <title>Draft genome sequence of a variant of Elsinoe murrayae.</title>
        <authorList>
            <person name="Cheng Q."/>
        </authorList>
    </citation>
    <scope>NUCLEOTIDE SEQUENCE [LARGE SCALE GENOMIC DNA]</scope>
    <source>
        <strain evidence="9 10">CQ-2017a</strain>
    </source>
</reference>
<dbReference type="Proteomes" id="UP000243797">
    <property type="component" value="Unassembled WGS sequence"/>
</dbReference>
<keyword evidence="5 7" id="KW-0472">Membrane</keyword>
<feature type="transmembrane region" description="Helical" evidence="7">
    <location>
        <begin position="162"/>
        <end position="180"/>
    </location>
</feature>
<evidence type="ECO:0000313" key="9">
    <source>
        <dbReference type="EMBL" id="PNS19895.1"/>
    </source>
</evidence>
<keyword evidence="10" id="KW-1185">Reference proteome</keyword>
<evidence type="ECO:0000256" key="5">
    <source>
        <dbReference type="ARBA" id="ARBA00023136"/>
    </source>
</evidence>
<organism evidence="9 10">
    <name type="scientific">Sphaceloma murrayae</name>
    <dbReference type="NCBI Taxonomy" id="2082308"/>
    <lineage>
        <taxon>Eukaryota</taxon>
        <taxon>Fungi</taxon>
        <taxon>Dikarya</taxon>
        <taxon>Ascomycota</taxon>
        <taxon>Pezizomycotina</taxon>
        <taxon>Dothideomycetes</taxon>
        <taxon>Dothideomycetidae</taxon>
        <taxon>Myriangiales</taxon>
        <taxon>Elsinoaceae</taxon>
        <taxon>Sphaceloma</taxon>
    </lineage>
</organism>
<dbReference type="OrthoDB" id="4139357at2759"/>
<feature type="transmembrane region" description="Helical" evidence="7">
    <location>
        <begin position="502"/>
        <end position="522"/>
    </location>
</feature>
<evidence type="ECO:0000259" key="8">
    <source>
        <dbReference type="PROSITE" id="PS50850"/>
    </source>
</evidence>
<dbReference type="PANTHER" id="PTHR23511">
    <property type="entry name" value="SYNAPTIC VESICLE GLYCOPROTEIN 2"/>
    <property type="match status" value="1"/>
</dbReference>
<sequence length="602" mass="65904">MHGTPPRSPVSSPADSRRQSADNDSHPLLAGPATSSTLLRRMSHEKKSVDSGSPATFNAHTFAGHAEFEGLTLYEKKCVLVNREIDNNGMGKYQWYIWTLCGFGYLIDLLWAQAFGLVLSPLQQELGFGGDQTGNISASFSAGLTAGAFVWGVLVDIIGRQWAFNATCFISAAFGLALGGTHTYTAFLVVTAFVGFGIGGNIPIDTTICLEFIPQSQTPKLSAYFFFFPQNRRFLLALLSIFQPIGVVLCSAFAYAYIPTYSCSPNFSEDGALESCNNAGPPCCSRADNMGWRYLMFTLGALTLGVFFLRFVVFRFKESPKFLIYRGRDDKAVEVLEYIAKFNKRSCGTSIEQFEALSSEHSSISSGTDLLGTGAKQLQLSFASKLKLEFQRYGLLFKGWQMSRLTILVWLTYICDYWGFTLAGTYLPTVLAIKNGELDIPLRQTYRSYVYIYLPGVVGVVGGAMMYRVPAVGRKYTMVISSALMGVSIFIFSAVNDEASNIGLNVMEYFFQSMFNAVLYGWTPEVFPAPVRGTACGLASFWGRLFGIIAPLTAQSVIPTAGLRGDNQAINRILYLAGGITLGATVTTLLLPGNKRLAKQSM</sequence>
<dbReference type="Gene3D" id="1.20.1250.20">
    <property type="entry name" value="MFS general substrate transporter like domains"/>
    <property type="match status" value="1"/>
</dbReference>
<dbReference type="EMBL" id="NKHZ01000029">
    <property type="protein sequence ID" value="PNS19895.1"/>
    <property type="molecule type" value="Genomic_DNA"/>
</dbReference>
<dbReference type="InParanoid" id="A0A2K1QXX6"/>
<keyword evidence="2" id="KW-0813">Transport</keyword>
<feature type="transmembrane region" description="Helical" evidence="7">
    <location>
        <begin position="186"/>
        <end position="213"/>
    </location>
</feature>
<feature type="transmembrane region" description="Helical" evidence="7">
    <location>
        <begin position="407"/>
        <end position="428"/>
    </location>
</feature>
<feature type="transmembrane region" description="Helical" evidence="7">
    <location>
        <begin position="573"/>
        <end position="592"/>
    </location>
</feature>
<keyword evidence="3 7" id="KW-0812">Transmembrane</keyword>
<evidence type="ECO:0000256" key="7">
    <source>
        <dbReference type="SAM" id="Phobius"/>
    </source>
</evidence>
<dbReference type="AlphaFoldDB" id="A0A2K1QXX6"/>
<name>A0A2K1QXX6_9PEZI</name>
<comment type="caution">
    <text evidence="9">The sequence shown here is derived from an EMBL/GenBank/DDBJ whole genome shotgun (WGS) entry which is preliminary data.</text>
</comment>
<dbReference type="SUPFAM" id="SSF103473">
    <property type="entry name" value="MFS general substrate transporter"/>
    <property type="match status" value="1"/>
</dbReference>
<dbReference type="PANTHER" id="PTHR23511:SF3">
    <property type="entry name" value="MAJOR FACILITATOR SUPERFAMILY (MFS) PROFILE DOMAIN-CONTAINING PROTEIN"/>
    <property type="match status" value="1"/>
</dbReference>
<comment type="subcellular location">
    <subcellularLocation>
        <location evidence="1">Membrane</location>
        <topology evidence="1">Multi-pass membrane protein</topology>
    </subcellularLocation>
</comment>
<dbReference type="Pfam" id="PF07690">
    <property type="entry name" value="MFS_1"/>
    <property type="match status" value="1"/>
</dbReference>
<dbReference type="PROSITE" id="PS50850">
    <property type="entry name" value="MFS"/>
    <property type="match status" value="1"/>
</dbReference>
<protein>
    <recommendedName>
        <fullName evidence="8">Major facilitator superfamily (MFS) profile domain-containing protein</fullName>
    </recommendedName>
</protein>
<feature type="transmembrane region" description="Helical" evidence="7">
    <location>
        <begin position="476"/>
        <end position="496"/>
    </location>
</feature>
<feature type="compositionally biased region" description="Basic and acidic residues" evidence="6">
    <location>
        <begin position="15"/>
        <end position="25"/>
    </location>
</feature>
<dbReference type="InterPro" id="IPR036259">
    <property type="entry name" value="MFS_trans_sf"/>
</dbReference>
<gene>
    <name evidence="9" type="ORF">CAC42_7862</name>
</gene>
<keyword evidence="4 7" id="KW-1133">Transmembrane helix</keyword>
<feature type="transmembrane region" description="Helical" evidence="7">
    <location>
        <begin position="136"/>
        <end position="155"/>
    </location>
</feature>
<evidence type="ECO:0000256" key="4">
    <source>
        <dbReference type="ARBA" id="ARBA00022989"/>
    </source>
</evidence>
<feature type="transmembrane region" description="Helical" evidence="7">
    <location>
        <begin position="534"/>
        <end position="553"/>
    </location>
</feature>
<evidence type="ECO:0000256" key="1">
    <source>
        <dbReference type="ARBA" id="ARBA00004141"/>
    </source>
</evidence>
<dbReference type="InterPro" id="IPR011701">
    <property type="entry name" value="MFS"/>
</dbReference>
<dbReference type="GO" id="GO:0016020">
    <property type="term" value="C:membrane"/>
    <property type="evidence" value="ECO:0007669"/>
    <property type="project" value="UniProtKB-SubCell"/>
</dbReference>